<evidence type="ECO:0000313" key="3">
    <source>
        <dbReference type="Proteomes" id="UP000179636"/>
    </source>
</evidence>
<organism evidence="2 3">
    <name type="scientific">Mycobacterium syngnathidarum</name>
    <dbReference type="NCBI Taxonomy" id="1908205"/>
    <lineage>
        <taxon>Bacteria</taxon>
        <taxon>Bacillati</taxon>
        <taxon>Actinomycetota</taxon>
        <taxon>Actinomycetes</taxon>
        <taxon>Mycobacteriales</taxon>
        <taxon>Mycobacteriaceae</taxon>
        <taxon>Mycobacterium</taxon>
    </lineage>
</organism>
<protein>
    <submittedName>
        <fullName evidence="2">Uncharacterized protein</fullName>
    </submittedName>
</protein>
<accession>A0A1S1JGZ3</accession>
<proteinExistence type="predicted"/>
<dbReference type="AlphaFoldDB" id="A0A1S1JGZ3"/>
<comment type="caution">
    <text evidence="2">The sequence shown here is derived from an EMBL/GenBank/DDBJ whole genome shotgun (WGS) entry which is preliminary data.</text>
</comment>
<keyword evidence="3" id="KW-1185">Reference proteome</keyword>
<dbReference type="Proteomes" id="UP000179636">
    <property type="component" value="Unassembled WGS sequence"/>
</dbReference>
<sequence>MFFSTPVACFRVAALTVGFLFLVRLLFAARRGKDIVRSTGYCLYVLVILSLYNFIDFALRVRPLIWIGL</sequence>
<keyword evidence="1" id="KW-1133">Transmembrane helix</keyword>
<name>A0A1S1JGZ3_9MYCO</name>
<keyword evidence="1" id="KW-0812">Transmembrane</keyword>
<evidence type="ECO:0000313" key="2">
    <source>
        <dbReference type="EMBL" id="OHT82969.1"/>
    </source>
</evidence>
<keyword evidence="1" id="KW-0472">Membrane</keyword>
<reference evidence="2 3" key="1">
    <citation type="submission" date="2016-10" db="EMBL/GenBank/DDBJ databases">
        <title>Evaluation of Human, Animal and Environmental Mycobacterium chelonae Isolates by Core Genome Phylogenomic Analysis, Targeted Gene Comparison, and Anti-microbial Susceptibility Patterns: A Tale of Mistaken Identities.</title>
        <authorList>
            <person name="Fogelson S.B."/>
            <person name="Camus A.C."/>
            <person name="Lorenz W."/>
            <person name="Vasireddy R."/>
            <person name="Vasireddy S."/>
            <person name="Smith T."/>
            <person name="Brown-Elliott B.A."/>
            <person name="Wallace R.J.Jr."/>
            <person name="Hasan N.A."/>
            <person name="Reischl U."/>
            <person name="Sanchez S."/>
        </authorList>
    </citation>
    <scope>NUCLEOTIDE SEQUENCE [LARGE SCALE GENOMIC DNA]</scope>
    <source>
        <strain evidence="2 3">24999</strain>
    </source>
</reference>
<gene>
    <name evidence="2" type="ORF">BKG61_28850</name>
</gene>
<evidence type="ECO:0000256" key="1">
    <source>
        <dbReference type="SAM" id="Phobius"/>
    </source>
</evidence>
<feature type="transmembrane region" description="Helical" evidence="1">
    <location>
        <begin position="38"/>
        <end position="59"/>
    </location>
</feature>
<dbReference type="EMBL" id="MLHV01000048">
    <property type="protein sequence ID" value="OHT82969.1"/>
    <property type="molecule type" value="Genomic_DNA"/>
</dbReference>